<dbReference type="Pfam" id="PF01132">
    <property type="entry name" value="EFP"/>
    <property type="match status" value="1"/>
</dbReference>
<dbReference type="CDD" id="cd04470">
    <property type="entry name" value="S1_EF-P_repeat_1"/>
    <property type="match status" value="1"/>
</dbReference>
<sequence>MIPTSDFKNGKKIEMDGIPYEILEHQHHKPGKGGAVMRTKLRNLLNGRVIDHTFRSGEKVAKPNLETREMQYLYREGKDFAFMDMTSYEQLTITAEQAGSAGGFLVESEVVKVLLYNENPLTIDLPASVVMEIAETEPGVRGDTVSGATKPATLSSGIVVQVPLFVEQGEKIKVDTRSGNYIGREK</sequence>
<evidence type="ECO:0000256" key="1">
    <source>
        <dbReference type="ARBA" id="ARBA00004496"/>
    </source>
</evidence>
<reference evidence="12 13" key="1">
    <citation type="journal article" date="2018" name="Sci. Adv.">
        <title>Multi-heme cytochromes provide a pathway for survival in energy-limited environments.</title>
        <authorList>
            <person name="Deng X."/>
            <person name="Dohmae N."/>
            <person name="Nealson K.H."/>
            <person name="Hashimoto K."/>
            <person name="Okamoto A."/>
        </authorList>
    </citation>
    <scope>NUCLEOTIDE SEQUENCE [LARGE SCALE GENOMIC DNA]</scope>
    <source>
        <strain evidence="12 13">IS5</strain>
    </source>
</reference>
<dbReference type="SMART" id="SM01185">
    <property type="entry name" value="EFP"/>
    <property type="match status" value="1"/>
</dbReference>
<dbReference type="PROSITE" id="PS01275">
    <property type="entry name" value="EFP"/>
    <property type="match status" value="1"/>
</dbReference>
<dbReference type="CDD" id="cd05794">
    <property type="entry name" value="S1_EF-P_repeat_2"/>
    <property type="match status" value="1"/>
</dbReference>
<dbReference type="PANTHER" id="PTHR30053:SF12">
    <property type="entry name" value="ELONGATION FACTOR P (EF-P) FAMILY PROTEIN"/>
    <property type="match status" value="1"/>
</dbReference>
<dbReference type="InterPro" id="IPR001059">
    <property type="entry name" value="Transl_elong_P/YeiP_cen"/>
</dbReference>
<comment type="function">
    <text evidence="7">Involved in peptide bond synthesis. Stimulates efficient translation and peptide-bond synthesis on native or reconstituted 70S ribosomes in vitro. Probably functions indirectly by altering the affinity of the ribosome for aminoacyl-tRNA, thus increasing their reactivity as acceptors for peptidyl transferase.</text>
</comment>
<keyword evidence="4 7" id="KW-0963">Cytoplasm</keyword>
<dbReference type="SMART" id="SM00841">
    <property type="entry name" value="Elong-fact-P_C"/>
    <property type="match status" value="1"/>
</dbReference>
<dbReference type="FunFam" id="2.40.50.140:FF:000004">
    <property type="entry name" value="Elongation factor P"/>
    <property type="match status" value="1"/>
</dbReference>
<gene>
    <name evidence="7 12" type="primary">efp</name>
    <name evidence="12" type="ORF">DFE_0975</name>
</gene>
<feature type="domain" description="Translation elongation factor P/YeiP central" evidence="11">
    <location>
        <begin position="67"/>
        <end position="121"/>
    </location>
</feature>
<dbReference type="InterPro" id="IPR008991">
    <property type="entry name" value="Translation_prot_SH3-like_sf"/>
</dbReference>
<dbReference type="SUPFAM" id="SSF50249">
    <property type="entry name" value="Nucleic acid-binding proteins"/>
    <property type="match status" value="2"/>
</dbReference>
<dbReference type="EMBL" id="AP017378">
    <property type="protein sequence ID" value="BBD07701.1"/>
    <property type="molecule type" value="Genomic_DNA"/>
</dbReference>
<evidence type="ECO:0000256" key="8">
    <source>
        <dbReference type="NCBIfam" id="TIGR00038"/>
    </source>
</evidence>
<proteinExistence type="inferred from homology"/>
<dbReference type="FunFam" id="2.40.50.140:FF:000009">
    <property type="entry name" value="Elongation factor P"/>
    <property type="match status" value="1"/>
</dbReference>
<dbReference type="InterPro" id="IPR012340">
    <property type="entry name" value="NA-bd_OB-fold"/>
</dbReference>
<evidence type="ECO:0000256" key="6">
    <source>
        <dbReference type="ARBA" id="ARBA00022917"/>
    </source>
</evidence>
<keyword evidence="5 7" id="KW-0251">Elongation factor</keyword>
<dbReference type="Pfam" id="PF09285">
    <property type="entry name" value="Elong-fact-P_C"/>
    <property type="match status" value="1"/>
</dbReference>
<dbReference type="InterPro" id="IPR015365">
    <property type="entry name" value="Elong-fact-P_C"/>
</dbReference>
<dbReference type="InterPro" id="IPR013852">
    <property type="entry name" value="Transl_elong_P/YeiP_CS"/>
</dbReference>
<protein>
    <recommendedName>
        <fullName evidence="7 8">Elongation factor P</fullName>
        <shortName evidence="7">EF-P</shortName>
    </recommendedName>
</protein>
<dbReference type="Gene3D" id="2.30.30.30">
    <property type="match status" value="1"/>
</dbReference>
<dbReference type="InterPro" id="IPR013185">
    <property type="entry name" value="Transl_elong_KOW-like"/>
</dbReference>
<dbReference type="InterPro" id="IPR014722">
    <property type="entry name" value="Rib_uL2_dom2"/>
</dbReference>
<dbReference type="OrthoDB" id="9801844at2"/>
<dbReference type="GO" id="GO:0043043">
    <property type="term" value="P:peptide biosynthetic process"/>
    <property type="evidence" value="ECO:0007669"/>
    <property type="project" value="InterPro"/>
</dbReference>
<dbReference type="Proteomes" id="UP000269883">
    <property type="component" value="Chromosome"/>
</dbReference>
<organism evidence="12 13">
    <name type="scientific">Desulfovibrio ferrophilus</name>
    <dbReference type="NCBI Taxonomy" id="241368"/>
    <lineage>
        <taxon>Bacteria</taxon>
        <taxon>Pseudomonadati</taxon>
        <taxon>Thermodesulfobacteriota</taxon>
        <taxon>Desulfovibrionia</taxon>
        <taxon>Desulfovibrionales</taxon>
        <taxon>Desulfovibrionaceae</taxon>
        <taxon>Desulfovibrio</taxon>
    </lineage>
</organism>
<dbReference type="AlphaFoldDB" id="A0A2Z6AWU1"/>
<dbReference type="GO" id="GO:0003746">
    <property type="term" value="F:translation elongation factor activity"/>
    <property type="evidence" value="ECO:0007669"/>
    <property type="project" value="UniProtKB-UniRule"/>
</dbReference>
<dbReference type="Pfam" id="PF08207">
    <property type="entry name" value="EFP_N"/>
    <property type="match status" value="1"/>
</dbReference>
<comment type="pathway">
    <text evidence="2 7">Protein biosynthesis; polypeptide chain elongation.</text>
</comment>
<evidence type="ECO:0000256" key="5">
    <source>
        <dbReference type="ARBA" id="ARBA00022768"/>
    </source>
</evidence>
<evidence type="ECO:0000313" key="13">
    <source>
        <dbReference type="Proteomes" id="UP000269883"/>
    </source>
</evidence>
<accession>A0A2Z6AWU1</accession>
<dbReference type="InterPro" id="IPR020599">
    <property type="entry name" value="Transl_elong_fac_P/YeiP"/>
</dbReference>
<dbReference type="GO" id="GO:0005829">
    <property type="term" value="C:cytosol"/>
    <property type="evidence" value="ECO:0007669"/>
    <property type="project" value="UniProtKB-ARBA"/>
</dbReference>
<evidence type="ECO:0000259" key="10">
    <source>
        <dbReference type="SMART" id="SM00841"/>
    </source>
</evidence>
<evidence type="ECO:0000256" key="4">
    <source>
        <dbReference type="ARBA" id="ARBA00022490"/>
    </source>
</evidence>
<evidence type="ECO:0000313" key="12">
    <source>
        <dbReference type="EMBL" id="BBD07701.1"/>
    </source>
</evidence>
<evidence type="ECO:0000256" key="2">
    <source>
        <dbReference type="ARBA" id="ARBA00004815"/>
    </source>
</evidence>
<dbReference type="KEGG" id="dfl:DFE_0975"/>
<evidence type="ECO:0000259" key="11">
    <source>
        <dbReference type="SMART" id="SM01185"/>
    </source>
</evidence>
<evidence type="ECO:0000256" key="7">
    <source>
        <dbReference type="HAMAP-Rule" id="MF_00141"/>
    </source>
</evidence>
<feature type="domain" description="Elongation factor P C-terminal" evidence="10">
    <location>
        <begin position="129"/>
        <end position="184"/>
    </location>
</feature>
<dbReference type="NCBIfam" id="TIGR00038">
    <property type="entry name" value="efp"/>
    <property type="match status" value="1"/>
</dbReference>
<evidence type="ECO:0000256" key="9">
    <source>
        <dbReference type="RuleBase" id="RU004389"/>
    </source>
</evidence>
<evidence type="ECO:0000256" key="3">
    <source>
        <dbReference type="ARBA" id="ARBA00009479"/>
    </source>
</evidence>
<dbReference type="SUPFAM" id="SSF50104">
    <property type="entry name" value="Translation proteins SH3-like domain"/>
    <property type="match status" value="1"/>
</dbReference>
<comment type="similarity">
    <text evidence="3 7 9">Belongs to the elongation factor P family.</text>
</comment>
<keyword evidence="6 7" id="KW-0648">Protein biosynthesis</keyword>
<dbReference type="Gene3D" id="2.40.50.140">
    <property type="entry name" value="Nucleic acid-binding proteins"/>
    <property type="match status" value="2"/>
</dbReference>
<keyword evidence="13" id="KW-1185">Reference proteome</keyword>
<comment type="subcellular location">
    <subcellularLocation>
        <location evidence="1 7">Cytoplasm</location>
    </subcellularLocation>
</comment>
<dbReference type="RefSeq" id="WP_126377183.1">
    <property type="nucleotide sequence ID" value="NZ_AP017378.1"/>
</dbReference>
<name>A0A2Z6AWU1_9BACT</name>
<dbReference type="HAMAP" id="MF_00141">
    <property type="entry name" value="EF_P"/>
    <property type="match status" value="1"/>
</dbReference>
<dbReference type="FunFam" id="2.30.30.30:FF:000003">
    <property type="entry name" value="Elongation factor P"/>
    <property type="match status" value="1"/>
</dbReference>
<dbReference type="NCBIfam" id="NF001810">
    <property type="entry name" value="PRK00529.1"/>
    <property type="match status" value="1"/>
</dbReference>
<dbReference type="PIRSF" id="PIRSF005901">
    <property type="entry name" value="EF-P"/>
    <property type="match status" value="1"/>
</dbReference>
<dbReference type="UniPathway" id="UPA00345"/>
<dbReference type="PANTHER" id="PTHR30053">
    <property type="entry name" value="ELONGATION FACTOR P"/>
    <property type="match status" value="1"/>
</dbReference>
<dbReference type="InterPro" id="IPR011768">
    <property type="entry name" value="Transl_elongation_fac_P"/>
</dbReference>